<evidence type="ECO:0000313" key="1">
    <source>
        <dbReference type="EMBL" id="KAF4114024.1"/>
    </source>
</evidence>
<name>A0A7J6D4N8_9TELE</name>
<proteinExistence type="predicted"/>
<organism evidence="1 2">
    <name type="scientific">Onychostoma macrolepis</name>
    <dbReference type="NCBI Taxonomy" id="369639"/>
    <lineage>
        <taxon>Eukaryota</taxon>
        <taxon>Metazoa</taxon>
        <taxon>Chordata</taxon>
        <taxon>Craniata</taxon>
        <taxon>Vertebrata</taxon>
        <taxon>Euteleostomi</taxon>
        <taxon>Actinopterygii</taxon>
        <taxon>Neopterygii</taxon>
        <taxon>Teleostei</taxon>
        <taxon>Ostariophysi</taxon>
        <taxon>Cypriniformes</taxon>
        <taxon>Cyprinidae</taxon>
        <taxon>Acrossocheilinae</taxon>
        <taxon>Onychostoma</taxon>
    </lineage>
</organism>
<reference evidence="1 2" key="1">
    <citation type="submission" date="2020-04" db="EMBL/GenBank/DDBJ databases">
        <title>Chromosome-level genome assembly of a cyprinid fish Onychostoma macrolepis by integration of Nanopore Sequencing, Bionano and Hi-C technology.</title>
        <authorList>
            <person name="Wang D."/>
        </authorList>
    </citation>
    <scope>NUCLEOTIDE SEQUENCE [LARGE SCALE GENOMIC DNA]</scope>
    <source>
        <strain evidence="1">SWU-2019</strain>
        <tissue evidence="1">Muscle</tissue>
    </source>
</reference>
<dbReference type="Proteomes" id="UP000579812">
    <property type="component" value="Unassembled WGS sequence"/>
</dbReference>
<dbReference type="EMBL" id="JAAMOB010000004">
    <property type="protein sequence ID" value="KAF4114024.1"/>
    <property type="molecule type" value="Genomic_DNA"/>
</dbReference>
<accession>A0A7J6D4N8</accession>
<comment type="caution">
    <text evidence="1">The sequence shown here is derived from an EMBL/GenBank/DDBJ whole genome shotgun (WGS) entry which is preliminary data.</text>
</comment>
<keyword evidence="2" id="KW-1185">Reference proteome</keyword>
<evidence type="ECO:0000313" key="2">
    <source>
        <dbReference type="Proteomes" id="UP000579812"/>
    </source>
</evidence>
<sequence>MAINFSLQQSEWVLNCAEAPAVRGAVPGAEDSLLSLGRVAANNSAREAIRVKDSFMAHFSAEGALTWQPTE</sequence>
<protein>
    <submittedName>
        <fullName evidence="1">Uncharacterized protein</fullName>
    </submittedName>
</protein>
<gene>
    <name evidence="1" type="ORF">G5714_004247</name>
</gene>
<dbReference type="AlphaFoldDB" id="A0A7J6D4N8"/>